<evidence type="ECO:0000256" key="5">
    <source>
        <dbReference type="ARBA" id="ARBA00022692"/>
    </source>
</evidence>
<proteinExistence type="inferred from homology"/>
<keyword evidence="4" id="KW-0808">Transferase</keyword>
<keyword evidence="10" id="KW-1185">Reference proteome</keyword>
<dbReference type="InterPro" id="IPR000537">
    <property type="entry name" value="UbiA_prenyltransferase"/>
</dbReference>
<keyword evidence="5 8" id="KW-0812">Transmembrane</keyword>
<dbReference type="InterPro" id="IPR044878">
    <property type="entry name" value="UbiA_sf"/>
</dbReference>
<evidence type="ECO:0000256" key="8">
    <source>
        <dbReference type="SAM" id="Phobius"/>
    </source>
</evidence>
<evidence type="ECO:0000256" key="6">
    <source>
        <dbReference type="ARBA" id="ARBA00022989"/>
    </source>
</evidence>
<dbReference type="PANTHER" id="PTHR11048:SF28">
    <property type="entry name" value="4-HYDROXYBENZOATE POLYPRENYLTRANSFERASE, MITOCHONDRIAL"/>
    <property type="match status" value="1"/>
</dbReference>
<dbReference type="FunFam" id="1.20.120.1780:FF:000001">
    <property type="entry name" value="4-hydroxybenzoate octaprenyltransferase"/>
    <property type="match status" value="1"/>
</dbReference>
<feature type="transmembrane region" description="Helical" evidence="8">
    <location>
        <begin position="240"/>
        <end position="259"/>
    </location>
</feature>
<evidence type="ECO:0000313" key="10">
    <source>
        <dbReference type="Proteomes" id="UP000807769"/>
    </source>
</evidence>
<dbReference type="Gene3D" id="1.20.120.1780">
    <property type="entry name" value="UbiA prenyltransferase"/>
    <property type="match status" value="1"/>
</dbReference>
<dbReference type="PANTHER" id="PTHR11048">
    <property type="entry name" value="PRENYLTRANSFERASES"/>
    <property type="match status" value="1"/>
</dbReference>
<dbReference type="Pfam" id="PF01040">
    <property type="entry name" value="UbiA"/>
    <property type="match status" value="1"/>
</dbReference>
<evidence type="ECO:0000256" key="3">
    <source>
        <dbReference type="ARBA" id="ARBA00005985"/>
    </source>
</evidence>
<evidence type="ECO:0000313" key="9">
    <source>
        <dbReference type="EMBL" id="KAG1824483.1"/>
    </source>
</evidence>
<feature type="transmembrane region" description="Helical" evidence="8">
    <location>
        <begin position="51"/>
        <end position="71"/>
    </location>
</feature>
<dbReference type="GO" id="GO:0005886">
    <property type="term" value="C:plasma membrane"/>
    <property type="evidence" value="ECO:0007669"/>
    <property type="project" value="TreeGrafter"/>
</dbReference>
<organism evidence="9 10">
    <name type="scientific">Suillus subaureus</name>
    <dbReference type="NCBI Taxonomy" id="48587"/>
    <lineage>
        <taxon>Eukaryota</taxon>
        <taxon>Fungi</taxon>
        <taxon>Dikarya</taxon>
        <taxon>Basidiomycota</taxon>
        <taxon>Agaricomycotina</taxon>
        <taxon>Agaricomycetes</taxon>
        <taxon>Agaricomycetidae</taxon>
        <taxon>Boletales</taxon>
        <taxon>Suillineae</taxon>
        <taxon>Suillaceae</taxon>
        <taxon>Suillus</taxon>
    </lineage>
</organism>
<evidence type="ECO:0000256" key="7">
    <source>
        <dbReference type="ARBA" id="ARBA00023136"/>
    </source>
</evidence>
<dbReference type="InterPro" id="IPR039653">
    <property type="entry name" value="Prenyltransferase"/>
</dbReference>
<sequence>MPSKTRALFELTRLHWFPVGCDFMFWPFGWAFLSAAYRLALPLNEVIKTTLFFALLGILVHSAGCVINDMLDRDLDRKVERSQGRPIASGVVTRTEASVLLVVLVAALFYLFSTCGTKAFTLGVVALPICITTYPLMKRWMNWPSLFLGFSSSWAVPGTWVATTGHYNWGIILNIAIASCCWNCIYDTIYACQDKKDDEKAGVKSMAVHLGRAIRPVLTLFDATFFVCLLWAGYLNDQGLPFYLMSVLAPFLLCLWHIWSFDHNDPRDCWKFFTAGRHGGAMVCVGLIVDLYFKPSSPAGGKYNFIHFFRAL</sequence>
<evidence type="ECO:0000256" key="1">
    <source>
        <dbReference type="ARBA" id="ARBA00001946"/>
    </source>
</evidence>
<name>A0A9P7ELR5_9AGAM</name>
<dbReference type="RefSeq" id="XP_041198200.1">
    <property type="nucleotide sequence ID" value="XM_041342340.1"/>
</dbReference>
<keyword evidence="6 8" id="KW-1133">Transmembrane helix</keyword>
<dbReference type="GO" id="GO:0006744">
    <property type="term" value="P:ubiquinone biosynthetic process"/>
    <property type="evidence" value="ECO:0007669"/>
    <property type="project" value="TreeGrafter"/>
</dbReference>
<feature type="transmembrane region" description="Helical" evidence="8">
    <location>
        <begin position="169"/>
        <end position="192"/>
    </location>
</feature>
<keyword evidence="7 8" id="KW-0472">Membrane</keyword>
<evidence type="ECO:0000256" key="4">
    <source>
        <dbReference type="ARBA" id="ARBA00022679"/>
    </source>
</evidence>
<comment type="cofactor">
    <cofactor evidence="1">
        <name>Mg(2+)</name>
        <dbReference type="ChEBI" id="CHEBI:18420"/>
    </cofactor>
</comment>
<dbReference type="AlphaFoldDB" id="A0A9P7ELR5"/>
<feature type="transmembrane region" description="Helical" evidence="8">
    <location>
        <begin position="91"/>
        <end position="113"/>
    </location>
</feature>
<feature type="transmembrane region" description="Helical" evidence="8">
    <location>
        <begin position="119"/>
        <end position="136"/>
    </location>
</feature>
<protein>
    <submittedName>
        <fullName evidence="9">UbiA prenyltransferase</fullName>
    </submittedName>
</protein>
<dbReference type="EMBL" id="JABBWG010000003">
    <property type="protein sequence ID" value="KAG1824483.1"/>
    <property type="molecule type" value="Genomic_DNA"/>
</dbReference>
<dbReference type="GeneID" id="64636356"/>
<gene>
    <name evidence="9" type="ORF">BJ212DRAFT_1584651</name>
</gene>
<comment type="similarity">
    <text evidence="3">Belongs to the UbiA prenyltransferase family.</text>
</comment>
<feature type="transmembrane region" description="Helical" evidence="8">
    <location>
        <begin position="213"/>
        <end position="234"/>
    </location>
</feature>
<dbReference type="CDD" id="cd13959">
    <property type="entry name" value="PT_UbiA_COQ2"/>
    <property type="match status" value="1"/>
</dbReference>
<comment type="caution">
    <text evidence="9">The sequence shown here is derived from an EMBL/GenBank/DDBJ whole genome shotgun (WGS) entry which is preliminary data.</text>
</comment>
<dbReference type="Proteomes" id="UP000807769">
    <property type="component" value="Unassembled WGS sequence"/>
</dbReference>
<dbReference type="OrthoDB" id="18170at2759"/>
<comment type="subcellular location">
    <subcellularLocation>
        <location evidence="2">Membrane</location>
        <topology evidence="2">Multi-pass membrane protein</topology>
    </subcellularLocation>
</comment>
<dbReference type="InterPro" id="IPR030470">
    <property type="entry name" value="UbiA_prenylTrfase_CS"/>
</dbReference>
<dbReference type="PROSITE" id="PS00943">
    <property type="entry name" value="UBIA"/>
    <property type="match status" value="1"/>
</dbReference>
<feature type="transmembrane region" description="Helical" evidence="8">
    <location>
        <begin position="21"/>
        <end position="39"/>
    </location>
</feature>
<dbReference type="Gene3D" id="1.10.357.140">
    <property type="entry name" value="UbiA prenyltransferase"/>
    <property type="match status" value="1"/>
</dbReference>
<evidence type="ECO:0000256" key="2">
    <source>
        <dbReference type="ARBA" id="ARBA00004141"/>
    </source>
</evidence>
<reference evidence="9" key="1">
    <citation type="journal article" date="2020" name="New Phytol.">
        <title>Comparative genomics reveals dynamic genome evolution in host specialist ectomycorrhizal fungi.</title>
        <authorList>
            <person name="Lofgren L.A."/>
            <person name="Nguyen N.H."/>
            <person name="Vilgalys R."/>
            <person name="Ruytinx J."/>
            <person name="Liao H.L."/>
            <person name="Branco S."/>
            <person name="Kuo A."/>
            <person name="LaButti K."/>
            <person name="Lipzen A."/>
            <person name="Andreopoulos W."/>
            <person name="Pangilinan J."/>
            <person name="Riley R."/>
            <person name="Hundley H."/>
            <person name="Na H."/>
            <person name="Barry K."/>
            <person name="Grigoriev I.V."/>
            <person name="Stajich J.E."/>
            <person name="Kennedy P.G."/>
        </authorList>
    </citation>
    <scope>NUCLEOTIDE SEQUENCE</scope>
    <source>
        <strain evidence="9">MN1</strain>
    </source>
</reference>
<accession>A0A9P7ELR5</accession>
<dbReference type="GO" id="GO:0016765">
    <property type="term" value="F:transferase activity, transferring alkyl or aryl (other than methyl) groups"/>
    <property type="evidence" value="ECO:0007669"/>
    <property type="project" value="InterPro"/>
</dbReference>